<protein>
    <submittedName>
        <fullName evidence="3">Uncharacterized protein</fullName>
    </submittedName>
</protein>
<dbReference type="AlphaFoldDB" id="A0A812LWT0"/>
<gene>
    <name evidence="3" type="ORF">SNAT2548_LOCUS12872</name>
</gene>
<evidence type="ECO:0000313" key="3">
    <source>
        <dbReference type="EMBL" id="CAE7254461.1"/>
    </source>
</evidence>
<evidence type="ECO:0000313" key="4">
    <source>
        <dbReference type="Proteomes" id="UP000604046"/>
    </source>
</evidence>
<dbReference type="OrthoDB" id="412507at2759"/>
<accession>A0A812LWT0</accession>
<name>A0A812LWT0_9DINO</name>
<sequence>MVRVGCGVLAAALYLAAGEFRDAGPLNSTLTVTKKVNCAFDIYGVLLSAGKTGSAFYSTQKKCHKQDSEDEKRSCASAVQGLVASLGFLASFTSGAAHDCAASLNVPALCTGASSTFVSVLAILGSAFSSFKAACTDAGDKDAVPFRRLHGHHDTWSAASSTSSNSSSAPHVSKLPPSPLLPLRVLDTNLEKRIRDHLADKRKRESEITSCVLDVGLISLFTGKGLMNIAKAAQHSPCVDRFDSHPGEAETACVVQVSGIIATFELVGSLLAGVSALCPIEKDKPEKASCASDSLVVMASVGAVVQQGTAMSLECGEEDEEHEDHINADLEGDIIP</sequence>
<dbReference type="Proteomes" id="UP000604046">
    <property type="component" value="Unassembled WGS sequence"/>
</dbReference>
<feature type="compositionally biased region" description="Low complexity" evidence="1">
    <location>
        <begin position="157"/>
        <end position="169"/>
    </location>
</feature>
<feature type="chain" id="PRO_5032269570" evidence="2">
    <location>
        <begin position="19"/>
        <end position="336"/>
    </location>
</feature>
<dbReference type="EMBL" id="CAJNDS010001291">
    <property type="protein sequence ID" value="CAE7254461.1"/>
    <property type="molecule type" value="Genomic_DNA"/>
</dbReference>
<evidence type="ECO:0000256" key="2">
    <source>
        <dbReference type="SAM" id="SignalP"/>
    </source>
</evidence>
<keyword evidence="4" id="KW-1185">Reference proteome</keyword>
<reference evidence="3" key="1">
    <citation type="submission" date="2021-02" db="EMBL/GenBank/DDBJ databases">
        <authorList>
            <person name="Dougan E. K."/>
            <person name="Rhodes N."/>
            <person name="Thang M."/>
            <person name="Chan C."/>
        </authorList>
    </citation>
    <scope>NUCLEOTIDE SEQUENCE</scope>
</reference>
<organism evidence="3 4">
    <name type="scientific">Symbiodinium natans</name>
    <dbReference type="NCBI Taxonomy" id="878477"/>
    <lineage>
        <taxon>Eukaryota</taxon>
        <taxon>Sar</taxon>
        <taxon>Alveolata</taxon>
        <taxon>Dinophyceae</taxon>
        <taxon>Suessiales</taxon>
        <taxon>Symbiodiniaceae</taxon>
        <taxon>Symbiodinium</taxon>
    </lineage>
</organism>
<proteinExistence type="predicted"/>
<keyword evidence="2" id="KW-0732">Signal</keyword>
<comment type="caution">
    <text evidence="3">The sequence shown here is derived from an EMBL/GenBank/DDBJ whole genome shotgun (WGS) entry which is preliminary data.</text>
</comment>
<evidence type="ECO:0000256" key="1">
    <source>
        <dbReference type="SAM" id="MobiDB-lite"/>
    </source>
</evidence>
<feature type="signal peptide" evidence="2">
    <location>
        <begin position="1"/>
        <end position="18"/>
    </location>
</feature>
<feature type="region of interest" description="Disordered" evidence="1">
    <location>
        <begin position="155"/>
        <end position="176"/>
    </location>
</feature>